<dbReference type="AlphaFoldDB" id="A0A2P2K869"/>
<proteinExistence type="predicted"/>
<name>A0A2P2K869_RHIMU</name>
<accession>A0A2P2K869</accession>
<sequence length="45" mass="5335">MHLVIWWNARKKIINGKLEQCAKTRTSWHFTVMFNLKASVLISSF</sequence>
<dbReference type="EMBL" id="GGEC01021393">
    <property type="protein sequence ID" value="MBX01877.1"/>
    <property type="molecule type" value="Transcribed_RNA"/>
</dbReference>
<evidence type="ECO:0000313" key="1">
    <source>
        <dbReference type="EMBL" id="MBX01877.1"/>
    </source>
</evidence>
<organism evidence="1">
    <name type="scientific">Rhizophora mucronata</name>
    <name type="common">Asiatic mangrove</name>
    <dbReference type="NCBI Taxonomy" id="61149"/>
    <lineage>
        <taxon>Eukaryota</taxon>
        <taxon>Viridiplantae</taxon>
        <taxon>Streptophyta</taxon>
        <taxon>Embryophyta</taxon>
        <taxon>Tracheophyta</taxon>
        <taxon>Spermatophyta</taxon>
        <taxon>Magnoliopsida</taxon>
        <taxon>eudicotyledons</taxon>
        <taxon>Gunneridae</taxon>
        <taxon>Pentapetalae</taxon>
        <taxon>rosids</taxon>
        <taxon>fabids</taxon>
        <taxon>Malpighiales</taxon>
        <taxon>Rhizophoraceae</taxon>
        <taxon>Rhizophora</taxon>
    </lineage>
</organism>
<protein>
    <submittedName>
        <fullName evidence="1">Uncharacterized protein LOC105132860 isoform X3</fullName>
    </submittedName>
</protein>
<reference evidence="1" key="1">
    <citation type="submission" date="2018-02" db="EMBL/GenBank/DDBJ databases">
        <title>Rhizophora mucronata_Transcriptome.</title>
        <authorList>
            <person name="Meera S.P."/>
            <person name="Sreeshan A."/>
            <person name="Augustine A."/>
        </authorList>
    </citation>
    <scope>NUCLEOTIDE SEQUENCE</scope>
    <source>
        <tissue evidence="1">Leaf</tissue>
    </source>
</reference>